<keyword evidence="16" id="KW-0695">RNA-directed DNA polymerase</keyword>
<keyword evidence="24" id="KW-0812">Transmembrane</keyword>
<keyword evidence="11" id="KW-0378">Hydrolase</keyword>
<evidence type="ECO:0000256" key="16">
    <source>
        <dbReference type="ARBA" id="ARBA00022918"/>
    </source>
</evidence>
<dbReference type="GO" id="GO:0003964">
    <property type="term" value="F:RNA-directed DNA polymerase activity"/>
    <property type="evidence" value="ECO:0007669"/>
    <property type="project" value="UniProtKB-KW"/>
</dbReference>
<evidence type="ECO:0000256" key="10">
    <source>
        <dbReference type="ARBA" id="ARBA00022759"/>
    </source>
</evidence>
<dbReference type="PANTHER" id="PTHR42648:SF11">
    <property type="entry name" value="TRANSPOSON TY4-P GAG-POL POLYPROTEIN"/>
    <property type="match status" value="1"/>
</dbReference>
<evidence type="ECO:0000256" key="14">
    <source>
        <dbReference type="ARBA" id="ARBA00022884"/>
    </source>
</evidence>
<dbReference type="InterPro" id="IPR054722">
    <property type="entry name" value="PolX-like_BBD"/>
</dbReference>
<evidence type="ECO:0000256" key="5">
    <source>
        <dbReference type="ARBA" id="ARBA00022695"/>
    </source>
</evidence>
<dbReference type="GO" id="GO:0046872">
    <property type="term" value="F:metal ion binding"/>
    <property type="evidence" value="ECO:0007669"/>
    <property type="project" value="UniProtKB-KW"/>
</dbReference>
<dbReference type="Gene3D" id="3.30.420.10">
    <property type="entry name" value="Ribonuclease H-like superfamily/Ribonuclease H"/>
    <property type="match status" value="1"/>
</dbReference>
<sequence length="1351" mass="154207">MVEYSIELAEKYKLSGSNFLDWKVRMKSILTFKKLYALATGTESVEIAADRDKLDPERRDLAFEIICINCDVKIAAQFSSEANNDPTILWTSIDRYYQPKTIQNQTTYLKRIFSTHLQKNRLEEVLNKLHENTRQLCSLIDDKTVKPSTLLDSVVAMWTIRNLPEDYKTIGELWLKKCEIEKVTPSLKDTIEELHAYIVRTEDDIETEKALAAQRNENQNQNKTPNRCTNHHHNPLAQHSEEDCWKLHPEKRPKNDKPVKALLASNNPPGNSSFVLDSGATTSMVNNLEYFKSIEMKKQEIELADGSVIESLGHGTIQLEFKNIILTFSNTLYIPSLATNLISMATFLKTHHIIKLLNTNEFEVVDQEMKQVVTGSLASGNLNLYYSPKALAISAASRNIITLHQAAGHPSLEYFRKMFPNQNIPQIHCITCSTCKMTKVPFSGSFPQANRKLEYLHMDLCGPISPPSVSGARYIFKILDGFSHFAWIFFLHSKAETKEILKKHILKIERQSNLKVANIVSDNGTEFVNTELREFFEENGISHLTTAPYTPEQNPFAERSNRTTINKTRCLLKDSGLDSPFWAEAANTAVYLENLTPSKNINYEVPFEKWFNKKPSLKYLQPFGCLAITLKQKLDGKFDESGSKGIFLGYGETHRSYRVMDPGTGNVKITHHVKFLPTKFPLLKIGDTSAHCHPFILVPNETETLPDEDNAILNNPNIQSEDEISCENLKNPSIEEPPLIQAKQPSVKGYLWVPENESIPQNEILGDVGDPRNILTHQRRQRHHANLADHLTLDPKTYLEAVNGLDSQEWKNAIKAELTNMTTHNVWSPTRTDKNIKPLSTTWVFKRKTDEDGNLSKYKARLCVRGFNQKEGIDYSEVFSPTGRLCSLRLLLTLCHIHQYPIEQMDVRCAFLNGKPEETLHIFRPPGYFEYPESDVFVLNKSLYGLKQSPRCWHKVLKNTLISIGLTPCFTDPCLFYSQDRSNPFLLFIHVDDLIFEGTWNEKFKNQIKTFFEMEDLGNVKYALGIRIRQSKEYISLIQDKFVHQILKEFNVNQVRSPSAPLPSNYKDLKNLEGKPAEPPPFNFRRAVGLLQYLVQCTRPDLSFATSFLSQFLEDPKDEHYKAVVHTLKYLSGTRQFTLNLGRNLMIHPDSQIYGFTDSDWGGGTQKKLFSGSLVYFHGALGWRAHKQKVVALSSAEAEYNALTESAQDLCWIKQLIYESTNQKLSCVLYSDNQSAISIASNPIYHHRTRHIDFRLHFIRNLLEQQHLQLKYLPTAKMPADLFTKNVPLVKAISHLKSILSNPELTIVTSISSSFYLIAIAYSYLREIYHPFISSLLLIGSIVSLPVPVVG</sequence>
<dbReference type="Pfam" id="PF07727">
    <property type="entry name" value="RVT_2"/>
    <property type="match status" value="1"/>
</dbReference>
<dbReference type="GO" id="GO:0005524">
    <property type="term" value="F:ATP binding"/>
    <property type="evidence" value="ECO:0007669"/>
    <property type="project" value="UniProtKB-KW"/>
</dbReference>
<dbReference type="GO" id="GO:0003887">
    <property type="term" value="F:DNA-directed DNA polymerase activity"/>
    <property type="evidence" value="ECO:0007669"/>
    <property type="project" value="UniProtKB-KW"/>
</dbReference>
<dbReference type="GO" id="GO:0006310">
    <property type="term" value="P:DNA recombination"/>
    <property type="evidence" value="ECO:0007669"/>
    <property type="project" value="UniProtKB-KW"/>
</dbReference>
<keyword evidence="5" id="KW-0548">Nucleotidyltransferase</keyword>
<keyword evidence="19" id="KW-0233">DNA recombination</keyword>
<keyword evidence="2" id="KW-0815">Transposition</keyword>
<dbReference type="EMBL" id="AVOT02009303">
    <property type="protein sequence ID" value="MBW0487828.1"/>
    <property type="molecule type" value="Genomic_DNA"/>
</dbReference>
<dbReference type="OrthoDB" id="2506085at2759"/>
<reference evidence="26" key="1">
    <citation type="submission" date="2021-03" db="EMBL/GenBank/DDBJ databases">
        <title>Draft genome sequence of rust myrtle Austropuccinia psidii MF-1, a brazilian biotype.</title>
        <authorList>
            <person name="Quecine M.C."/>
            <person name="Pachon D.M.R."/>
            <person name="Bonatelli M.L."/>
            <person name="Correr F.H."/>
            <person name="Franceschini L.M."/>
            <person name="Leite T.F."/>
            <person name="Margarido G.R.A."/>
            <person name="Almeida C.A."/>
            <person name="Ferrarezi J.A."/>
            <person name="Labate C.A."/>
        </authorList>
    </citation>
    <scope>NUCLEOTIDE SEQUENCE</scope>
    <source>
        <strain evidence="26">MF-1</strain>
    </source>
</reference>
<dbReference type="InterPro" id="IPR039537">
    <property type="entry name" value="Retrotran_Ty1/copia-like"/>
</dbReference>
<comment type="function">
    <text evidence="1">The aspartyl protease (PR) mediates the proteolytic cleavages of the Gag and Gag-Pol polyproteins after assembly of the VLP.</text>
</comment>
<evidence type="ECO:0000256" key="7">
    <source>
        <dbReference type="ARBA" id="ARBA00022723"/>
    </source>
</evidence>
<keyword evidence="3" id="KW-1188">Viral release from host cell</keyword>
<keyword evidence="7" id="KW-0479">Metal-binding</keyword>
<evidence type="ECO:0000313" key="26">
    <source>
        <dbReference type="EMBL" id="MBW0487828.1"/>
    </source>
</evidence>
<dbReference type="GO" id="GO:0032196">
    <property type="term" value="P:transposition"/>
    <property type="evidence" value="ECO:0007669"/>
    <property type="project" value="UniProtKB-KW"/>
</dbReference>
<name>A0A9Q3CS07_9BASI</name>
<dbReference type="GO" id="GO:0005634">
    <property type="term" value="C:nucleus"/>
    <property type="evidence" value="ECO:0007669"/>
    <property type="project" value="UniProtKB-ARBA"/>
</dbReference>
<dbReference type="GO" id="GO:0015074">
    <property type="term" value="P:DNA integration"/>
    <property type="evidence" value="ECO:0007669"/>
    <property type="project" value="UniProtKB-KW"/>
</dbReference>
<evidence type="ECO:0000256" key="2">
    <source>
        <dbReference type="ARBA" id="ARBA00022578"/>
    </source>
</evidence>
<keyword evidence="20" id="KW-0511">Multifunctional enzyme</keyword>
<evidence type="ECO:0000256" key="23">
    <source>
        <dbReference type="SAM" id="MobiDB-lite"/>
    </source>
</evidence>
<dbReference type="PROSITE" id="PS50994">
    <property type="entry name" value="INTEGRASE"/>
    <property type="match status" value="1"/>
</dbReference>
<dbReference type="GO" id="GO:0004519">
    <property type="term" value="F:endonuclease activity"/>
    <property type="evidence" value="ECO:0007669"/>
    <property type="project" value="UniProtKB-KW"/>
</dbReference>
<evidence type="ECO:0000256" key="12">
    <source>
        <dbReference type="ARBA" id="ARBA00022840"/>
    </source>
</evidence>
<keyword evidence="14" id="KW-0694">RNA-binding</keyword>
<keyword evidence="4" id="KW-0645">Protease</keyword>
<evidence type="ECO:0000256" key="19">
    <source>
        <dbReference type="ARBA" id="ARBA00023172"/>
    </source>
</evidence>
<dbReference type="InterPro" id="IPR036397">
    <property type="entry name" value="RNaseH_sf"/>
</dbReference>
<feature type="region of interest" description="Disordered" evidence="23">
    <location>
        <begin position="216"/>
        <end position="235"/>
    </location>
</feature>
<evidence type="ECO:0000256" key="6">
    <source>
        <dbReference type="ARBA" id="ARBA00022722"/>
    </source>
</evidence>
<evidence type="ECO:0000256" key="21">
    <source>
        <dbReference type="ARBA" id="ARBA00048173"/>
    </source>
</evidence>
<gene>
    <name evidence="26" type="ORF">O181_027543</name>
</gene>
<dbReference type="GO" id="GO:0003723">
    <property type="term" value="F:RNA binding"/>
    <property type="evidence" value="ECO:0007669"/>
    <property type="project" value="UniProtKB-KW"/>
</dbReference>
<evidence type="ECO:0000256" key="18">
    <source>
        <dbReference type="ARBA" id="ARBA00023113"/>
    </source>
</evidence>
<evidence type="ECO:0000256" key="22">
    <source>
        <dbReference type="ARBA" id="ARBA00049244"/>
    </source>
</evidence>
<keyword evidence="27" id="KW-1185">Reference proteome</keyword>
<dbReference type="Pfam" id="PF00665">
    <property type="entry name" value="rve"/>
    <property type="match status" value="1"/>
</dbReference>
<dbReference type="InterPro" id="IPR012337">
    <property type="entry name" value="RNaseH-like_sf"/>
</dbReference>
<keyword evidence="17" id="KW-0239">DNA-directed DNA polymerase</keyword>
<keyword evidence="17" id="KW-0808">Transferase</keyword>
<keyword evidence="24" id="KW-1133">Transmembrane helix</keyword>
<dbReference type="PANTHER" id="PTHR42648">
    <property type="entry name" value="TRANSPOSASE, PUTATIVE-RELATED"/>
    <property type="match status" value="1"/>
</dbReference>
<evidence type="ECO:0000256" key="4">
    <source>
        <dbReference type="ARBA" id="ARBA00022670"/>
    </source>
</evidence>
<keyword evidence="6" id="KW-0540">Nuclease</keyword>
<evidence type="ECO:0000256" key="13">
    <source>
        <dbReference type="ARBA" id="ARBA00022842"/>
    </source>
</evidence>
<dbReference type="SUPFAM" id="SSF56672">
    <property type="entry name" value="DNA/RNA polymerases"/>
    <property type="match status" value="1"/>
</dbReference>
<dbReference type="InterPro" id="IPR013103">
    <property type="entry name" value="RVT_2"/>
</dbReference>
<keyword evidence="24" id="KW-0472">Membrane</keyword>
<dbReference type="Pfam" id="PF22936">
    <property type="entry name" value="Pol_BBD"/>
    <property type="match status" value="1"/>
</dbReference>
<protein>
    <recommendedName>
        <fullName evidence="25">Integrase catalytic domain-containing protein</fullName>
    </recommendedName>
</protein>
<dbReference type="GO" id="GO:0006508">
    <property type="term" value="P:proteolysis"/>
    <property type="evidence" value="ECO:0007669"/>
    <property type="project" value="UniProtKB-KW"/>
</dbReference>
<keyword evidence="8" id="KW-0547">Nucleotide-binding</keyword>
<keyword evidence="13" id="KW-0460">Magnesium</keyword>
<keyword evidence="15" id="KW-0229">DNA integration</keyword>
<evidence type="ECO:0000256" key="8">
    <source>
        <dbReference type="ARBA" id="ARBA00022741"/>
    </source>
</evidence>
<keyword evidence="10" id="KW-0255">Endonuclease</keyword>
<keyword evidence="12" id="KW-0067">ATP-binding</keyword>
<feature type="transmembrane region" description="Helical" evidence="24">
    <location>
        <begin position="1332"/>
        <end position="1350"/>
    </location>
</feature>
<dbReference type="GO" id="GO:0004190">
    <property type="term" value="F:aspartic-type endopeptidase activity"/>
    <property type="evidence" value="ECO:0007669"/>
    <property type="project" value="UniProtKB-KW"/>
</dbReference>
<evidence type="ECO:0000259" key="25">
    <source>
        <dbReference type="PROSITE" id="PS50994"/>
    </source>
</evidence>
<feature type="domain" description="Integrase catalytic" evidence="25">
    <location>
        <begin position="443"/>
        <end position="614"/>
    </location>
</feature>
<comment type="catalytic activity">
    <reaction evidence="21">
        <text>DNA(n) + a 2'-deoxyribonucleoside 5'-triphosphate = DNA(n+1) + diphosphate</text>
        <dbReference type="Rhea" id="RHEA:22508"/>
        <dbReference type="Rhea" id="RHEA-COMP:17339"/>
        <dbReference type="Rhea" id="RHEA-COMP:17340"/>
        <dbReference type="ChEBI" id="CHEBI:33019"/>
        <dbReference type="ChEBI" id="CHEBI:61560"/>
        <dbReference type="ChEBI" id="CHEBI:173112"/>
        <dbReference type="EC" id="2.7.7.49"/>
    </reaction>
</comment>
<evidence type="ECO:0000256" key="17">
    <source>
        <dbReference type="ARBA" id="ARBA00022932"/>
    </source>
</evidence>
<comment type="caution">
    <text evidence="26">The sequence shown here is derived from an EMBL/GenBank/DDBJ whole genome shotgun (WGS) entry which is preliminary data.</text>
</comment>
<evidence type="ECO:0000313" key="27">
    <source>
        <dbReference type="Proteomes" id="UP000765509"/>
    </source>
</evidence>
<evidence type="ECO:0000256" key="24">
    <source>
        <dbReference type="SAM" id="Phobius"/>
    </source>
</evidence>
<evidence type="ECO:0000256" key="11">
    <source>
        <dbReference type="ARBA" id="ARBA00022801"/>
    </source>
</evidence>
<dbReference type="Proteomes" id="UP000765509">
    <property type="component" value="Unassembled WGS sequence"/>
</dbReference>
<dbReference type="Pfam" id="PF25597">
    <property type="entry name" value="SH3_retrovirus"/>
    <property type="match status" value="1"/>
</dbReference>
<evidence type="ECO:0000256" key="3">
    <source>
        <dbReference type="ARBA" id="ARBA00022612"/>
    </source>
</evidence>
<keyword evidence="18" id="KW-0917">Virion maturation</keyword>
<dbReference type="SUPFAM" id="SSF53098">
    <property type="entry name" value="Ribonuclease H-like"/>
    <property type="match status" value="1"/>
</dbReference>
<accession>A0A9Q3CS07</accession>
<proteinExistence type="predicted"/>
<dbReference type="InterPro" id="IPR001584">
    <property type="entry name" value="Integrase_cat-core"/>
</dbReference>
<dbReference type="CDD" id="cd09272">
    <property type="entry name" value="RNase_HI_RT_Ty1"/>
    <property type="match status" value="1"/>
</dbReference>
<comment type="catalytic activity">
    <reaction evidence="22">
        <text>DNA(n) + a 2'-deoxyribonucleoside 5'-triphosphate = DNA(n+1) + diphosphate</text>
        <dbReference type="Rhea" id="RHEA:22508"/>
        <dbReference type="Rhea" id="RHEA-COMP:17339"/>
        <dbReference type="Rhea" id="RHEA-COMP:17340"/>
        <dbReference type="ChEBI" id="CHEBI:33019"/>
        <dbReference type="ChEBI" id="CHEBI:61560"/>
        <dbReference type="ChEBI" id="CHEBI:173112"/>
        <dbReference type="EC" id="2.7.7.7"/>
    </reaction>
</comment>
<keyword evidence="9" id="KW-0064">Aspartyl protease</keyword>
<organism evidence="26 27">
    <name type="scientific">Austropuccinia psidii MF-1</name>
    <dbReference type="NCBI Taxonomy" id="1389203"/>
    <lineage>
        <taxon>Eukaryota</taxon>
        <taxon>Fungi</taxon>
        <taxon>Dikarya</taxon>
        <taxon>Basidiomycota</taxon>
        <taxon>Pucciniomycotina</taxon>
        <taxon>Pucciniomycetes</taxon>
        <taxon>Pucciniales</taxon>
        <taxon>Sphaerophragmiaceae</taxon>
        <taxon>Austropuccinia</taxon>
    </lineage>
</organism>
<feature type="transmembrane region" description="Helical" evidence="24">
    <location>
        <begin position="1305"/>
        <end position="1325"/>
    </location>
</feature>
<evidence type="ECO:0000256" key="15">
    <source>
        <dbReference type="ARBA" id="ARBA00022908"/>
    </source>
</evidence>
<dbReference type="InterPro" id="IPR043502">
    <property type="entry name" value="DNA/RNA_pol_sf"/>
</dbReference>
<evidence type="ECO:0000256" key="9">
    <source>
        <dbReference type="ARBA" id="ARBA00022750"/>
    </source>
</evidence>
<evidence type="ECO:0000256" key="1">
    <source>
        <dbReference type="ARBA" id="ARBA00002180"/>
    </source>
</evidence>
<dbReference type="InterPro" id="IPR057670">
    <property type="entry name" value="SH3_retrovirus"/>
</dbReference>
<evidence type="ECO:0000256" key="20">
    <source>
        <dbReference type="ARBA" id="ARBA00023268"/>
    </source>
</evidence>
<feature type="compositionally biased region" description="Polar residues" evidence="23">
    <location>
        <begin position="216"/>
        <end position="228"/>
    </location>
</feature>